<dbReference type="PANTHER" id="PTHR30570">
    <property type="entry name" value="PERIPLASMIC PHOSPHATE BINDING COMPONENT OF PHOSPHATE ABC TRANSPORTER"/>
    <property type="match status" value="1"/>
</dbReference>
<dbReference type="InterPro" id="IPR024370">
    <property type="entry name" value="PBP_domain"/>
</dbReference>
<proteinExistence type="predicted"/>
<dbReference type="Pfam" id="PF12849">
    <property type="entry name" value="PBP_like_2"/>
    <property type="match status" value="1"/>
</dbReference>
<evidence type="ECO:0000259" key="2">
    <source>
        <dbReference type="Pfam" id="PF12849"/>
    </source>
</evidence>
<feature type="domain" description="PBP" evidence="2">
    <location>
        <begin position="34"/>
        <end position="290"/>
    </location>
</feature>
<organism evidence="3 4">
    <name type="scientific">Microbacter margulisiae</name>
    <dbReference type="NCBI Taxonomy" id="1350067"/>
    <lineage>
        <taxon>Bacteria</taxon>
        <taxon>Pseudomonadati</taxon>
        <taxon>Bacteroidota</taxon>
        <taxon>Bacteroidia</taxon>
        <taxon>Bacteroidales</taxon>
        <taxon>Porphyromonadaceae</taxon>
        <taxon>Microbacter</taxon>
    </lineage>
</organism>
<dbReference type="Gene3D" id="3.40.190.10">
    <property type="entry name" value="Periplasmic binding protein-like II"/>
    <property type="match status" value="2"/>
</dbReference>
<dbReference type="RefSeq" id="WP_183411844.1">
    <property type="nucleotide sequence ID" value="NZ_JACHYB010000001.1"/>
</dbReference>
<dbReference type="SUPFAM" id="SSF53850">
    <property type="entry name" value="Periplasmic binding protein-like II"/>
    <property type="match status" value="1"/>
</dbReference>
<accession>A0A7W5DN32</accession>
<evidence type="ECO:0000313" key="3">
    <source>
        <dbReference type="EMBL" id="MBB3185891.1"/>
    </source>
</evidence>
<dbReference type="Proteomes" id="UP000544222">
    <property type="component" value="Unassembled WGS sequence"/>
</dbReference>
<name>A0A7W5DN32_9PORP</name>
<protein>
    <submittedName>
        <fullName evidence="3">Phosphate transport system substrate-binding protein</fullName>
    </submittedName>
</protein>
<keyword evidence="1" id="KW-0732">Signal</keyword>
<dbReference type="AlphaFoldDB" id="A0A7W5DN32"/>
<comment type="caution">
    <text evidence="3">The sequence shown here is derived from an EMBL/GenBank/DDBJ whole genome shotgun (WGS) entry which is preliminary data.</text>
</comment>
<reference evidence="3 4" key="1">
    <citation type="submission" date="2020-08" db="EMBL/GenBank/DDBJ databases">
        <title>Genomic Encyclopedia of Type Strains, Phase IV (KMG-IV): sequencing the most valuable type-strain genomes for metagenomic binning, comparative biology and taxonomic classification.</title>
        <authorList>
            <person name="Goeker M."/>
        </authorList>
    </citation>
    <scope>NUCLEOTIDE SEQUENCE [LARGE SCALE GENOMIC DNA]</scope>
    <source>
        <strain evidence="3 4">DSM 27471</strain>
    </source>
</reference>
<evidence type="ECO:0000313" key="4">
    <source>
        <dbReference type="Proteomes" id="UP000544222"/>
    </source>
</evidence>
<dbReference type="InterPro" id="IPR050811">
    <property type="entry name" value="Phosphate_ABC_transporter"/>
</dbReference>
<gene>
    <name evidence="3" type="ORF">FHX64_000054</name>
</gene>
<dbReference type="PROSITE" id="PS51257">
    <property type="entry name" value="PROKAR_LIPOPROTEIN"/>
    <property type="match status" value="1"/>
</dbReference>
<dbReference type="EMBL" id="JACHYB010000001">
    <property type="protein sequence ID" value="MBB3185891.1"/>
    <property type="molecule type" value="Genomic_DNA"/>
</dbReference>
<evidence type="ECO:0000256" key="1">
    <source>
        <dbReference type="ARBA" id="ARBA00022729"/>
    </source>
</evidence>
<keyword evidence="4" id="KW-1185">Reference proteome</keyword>
<sequence length="318" mass="35956">MKYWVFQSKTAAGVIIALAVFLLVSCNSKPVKQTDTFTSGRIKIGIDDSYRLMMEAQLDVFTSIYRDASFDTIYSDEIDIKNLFLKDSIPAMIVSSPLTKEETDALLSQRYVARSTIIGQDAIALILNKDNKTNNFLYDQVQDIFTGKISKWSQIDPTNHLGKLSVVFDKPGSSNIRYFMHKFKITKYPSYFGATRSNHEIIHYVETHKNAIGILSVNWISDPQDSVSHNFLKRIQVAGITSYPGSTSANTYYQPYQAYIVYKYYPFIRNIYFINRQTYDGLASGLDAFLAGEKGQRIILRSGLVPAAAPVTIVQINH</sequence>
<dbReference type="PANTHER" id="PTHR30570:SF1">
    <property type="entry name" value="PHOSPHATE-BINDING PROTEIN PSTS"/>
    <property type="match status" value="1"/>
</dbReference>